<dbReference type="NCBIfam" id="TIGR01852">
    <property type="entry name" value="lipid_A_lpxA"/>
    <property type="match status" value="1"/>
</dbReference>
<dbReference type="Pfam" id="PF13720">
    <property type="entry name" value="Acetyltransf_11"/>
    <property type="match status" value="1"/>
</dbReference>
<evidence type="ECO:0000256" key="5">
    <source>
        <dbReference type="ARBA" id="ARBA00022737"/>
    </source>
</evidence>
<comment type="pathway">
    <text evidence="8">Glycolipid biosynthesis; lipid IV(A) biosynthesis; lipid IV(A) from (3R)-3-hydroxytetradecanoyl-[acyl-carrier-protein] and UDP-N-acetyl-alpha-D-glucosamine: step 1/6.</text>
</comment>
<dbReference type="InterPro" id="IPR011004">
    <property type="entry name" value="Trimer_LpxA-like_sf"/>
</dbReference>
<dbReference type="Gene3D" id="2.160.10.10">
    <property type="entry name" value="Hexapeptide repeat proteins"/>
    <property type="match status" value="1"/>
</dbReference>
<reference evidence="11" key="1">
    <citation type="submission" date="2017-05" db="EMBL/GenBank/DDBJ databases">
        <title>Dechlorination kinetics govern the competition between two new strains of the genus Sulfurospirillum.</title>
        <authorList>
            <person name="Buttet G.F."/>
            <person name="Murray A.M."/>
            <person name="Goris T."/>
            <person name="Burion M."/>
            <person name="Lin B."/>
            <person name="Rolle M."/>
            <person name="Maillard J."/>
        </authorList>
    </citation>
    <scope>NUCLEOTIDE SEQUENCE [LARGE SCALE GENOMIC DNA]</scope>
    <source>
        <strain evidence="11">SL2-1</strain>
    </source>
</reference>
<name>A0A1Y0HJG7_9BACT</name>
<dbReference type="HAMAP" id="MF_00387">
    <property type="entry name" value="LpxA"/>
    <property type="match status" value="1"/>
</dbReference>
<dbReference type="CDD" id="cd03351">
    <property type="entry name" value="LbH_UDP-GlcNAc_AT"/>
    <property type="match status" value="1"/>
</dbReference>
<dbReference type="RefSeq" id="WP_087437505.1">
    <property type="nucleotide sequence ID" value="NZ_CP021416.1"/>
</dbReference>
<dbReference type="PANTHER" id="PTHR43480:SF1">
    <property type="entry name" value="ACYL-[ACYL-CARRIER-PROTEIN]--UDP-N-ACETYLGLUCOSAMINE O-ACYLTRANSFERASE, MITOCHONDRIAL-RELATED"/>
    <property type="match status" value="1"/>
</dbReference>
<keyword evidence="11" id="KW-1185">Reference proteome</keyword>
<keyword evidence="4 8" id="KW-0808">Transferase</keyword>
<dbReference type="InterPro" id="IPR037157">
    <property type="entry name" value="Acetyltransf_C_sf"/>
</dbReference>
<evidence type="ECO:0000256" key="7">
    <source>
        <dbReference type="ARBA" id="ARBA00023315"/>
    </source>
</evidence>
<keyword evidence="1 8" id="KW-0963">Cytoplasm</keyword>
<dbReference type="SUPFAM" id="SSF51161">
    <property type="entry name" value="Trimeric LpxA-like enzymes"/>
    <property type="match status" value="1"/>
</dbReference>
<evidence type="ECO:0000256" key="1">
    <source>
        <dbReference type="ARBA" id="ARBA00022490"/>
    </source>
</evidence>
<keyword evidence="6 8" id="KW-0443">Lipid metabolism</keyword>
<accession>A0A1Y0HJG7</accession>
<comment type="subcellular location">
    <subcellularLocation>
        <location evidence="8">Cytoplasm</location>
    </subcellularLocation>
</comment>
<dbReference type="GO" id="GO:0005737">
    <property type="term" value="C:cytoplasm"/>
    <property type="evidence" value="ECO:0007669"/>
    <property type="project" value="UniProtKB-SubCell"/>
</dbReference>
<dbReference type="PROSITE" id="PS00101">
    <property type="entry name" value="HEXAPEP_TRANSFERASES"/>
    <property type="match status" value="1"/>
</dbReference>
<comment type="similarity">
    <text evidence="8">Belongs to the transferase hexapeptide repeat family. LpxA subfamily.</text>
</comment>
<organism evidence="10 11">
    <name type="scientific">Sulfurospirillum diekertiae</name>
    <dbReference type="NCBI Taxonomy" id="1854492"/>
    <lineage>
        <taxon>Bacteria</taxon>
        <taxon>Pseudomonadati</taxon>
        <taxon>Campylobacterota</taxon>
        <taxon>Epsilonproteobacteria</taxon>
        <taxon>Campylobacterales</taxon>
        <taxon>Sulfurospirillaceae</taxon>
        <taxon>Sulfurospirillum</taxon>
    </lineage>
</organism>
<dbReference type="UniPathway" id="UPA00359">
    <property type="reaction ID" value="UER00477"/>
</dbReference>
<evidence type="ECO:0000256" key="8">
    <source>
        <dbReference type="HAMAP-Rule" id="MF_00387"/>
    </source>
</evidence>
<dbReference type="InterPro" id="IPR029098">
    <property type="entry name" value="Acetyltransf_C"/>
</dbReference>
<keyword evidence="7 8" id="KW-0012">Acyltransferase</keyword>
<evidence type="ECO:0000256" key="2">
    <source>
        <dbReference type="ARBA" id="ARBA00022516"/>
    </source>
</evidence>
<dbReference type="KEGG" id="suls:Sdiek1_0220"/>
<dbReference type="InterPro" id="IPR018357">
    <property type="entry name" value="Hexapep_transf_CS"/>
</dbReference>
<dbReference type="InterPro" id="IPR010137">
    <property type="entry name" value="Lipid_A_LpxA"/>
</dbReference>
<dbReference type="EC" id="2.3.1.129" evidence="8"/>
<dbReference type="Gene3D" id="1.20.1180.10">
    <property type="entry name" value="Udp N-acetylglucosamine O-acyltransferase, C-terminal domain"/>
    <property type="match status" value="1"/>
</dbReference>
<dbReference type="AlphaFoldDB" id="A0A1Y0HJG7"/>
<evidence type="ECO:0000313" key="10">
    <source>
        <dbReference type="EMBL" id="ARU47403.1"/>
    </source>
</evidence>
<evidence type="ECO:0000256" key="6">
    <source>
        <dbReference type="ARBA" id="ARBA00023098"/>
    </source>
</evidence>
<dbReference type="GO" id="GO:0008780">
    <property type="term" value="F:acyl-[acyl-carrier-protein]-UDP-N-acetylglucosamine O-acyltransferase activity"/>
    <property type="evidence" value="ECO:0007669"/>
    <property type="project" value="UniProtKB-UniRule"/>
</dbReference>
<dbReference type="InterPro" id="IPR001451">
    <property type="entry name" value="Hexapep"/>
</dbReference>
<protein>
    <recommendedName>
        <fullName evidence="8">Acyl-[acyl-carrier-protein]--UDP-N-acetylglucosamine O-acyltransferase</fullName>
        <shortName evidence="8">UDP-N-acetylglucosamine acyltransferase</shortName>
        <ecNumber evidence="8">2.3.1.129</ecNumber>
    </recommendedName>
</protein>
<keyword evidence="3 8" id="KW-0441">Lipid A biosynthesis</keyword>
<evidence type="ECO:0000256" key="4">
    <source>
        <dbReference type="ARBA" id="ARBA00022679"/>
    </source>
</evidence>
<sequence length="264" mass="28523">MPNIHPTAIVEEGASLADDVKIGAYAFVSKDTILKSGVEVMQGAQIYGVTKVGEDTKICPYAVIGMPPQDIGYKPEDDVRVEIGRNVMIREFVTINAGTKKGGGVTRIGNNCFIMIYCHIAHDCQVGNNVIMANNATLAGHVHIGSFTVIGGMTPIHQFVHIGEGVMIGGASAISQDIPPFCLAEGNRAVVRGLNSVGLKRRFERDDITAIQGAYKQLFRSENAIKETAAKLLASETNEKVLQMCNFIMESTRGIPFERKNNGQ</sequence>
<evidence type="ECO:0000313" key="11">
    <source>
        <dbReference type="Proteomes" id="UP000196005"/>
    </source>
</evidence>
<feature type="domain" description="UDP N-acetylglucosamine O-acyltransferase C-terminal" evidence="9">
    <location>
        <begin position="177"/>
        <end position="255"/>
    </location>
</feature>
<comment type="catalytic activity">
    <reaction evidence="8">
        <text>a (3R)-hydroxyacyl-[ACP] + UDP-N-acetyl-alpha-D-glucosamine = a UDP-3-O-[(3R)-3-hydroxyacyl]-N-acetyl-alpha-D-glucosamine + holo-[ACP]</text>
        <dbReference type="Rhea" id="RHEA:67812"/>
        <dbReference type="Rhea" id="RHEA-COMP:9685"/>
        <dbReference type="Rhea" id="RHEA-COMP:9945"/>
        <dbReference type="ChEBI" id="CHEBI:57705"/>
        <dbReference type="ChEBI" id="CHEBI:64479"/>
        <dbReference type="ChEBI" id="CHEBI:78827"/>
        <dbReference type="ChEBI" id="CHEBI:173225"/>
        <dbReference type="EC" id="2.3.1.129"/>
    </reaction>
</comment>
<dbReference type="Pfam" id="PF00132">
    <property type="entry name" value="Hexapep"/>
    <property type="match status" value="1"/>
</dbReference>
<dbReference type="GO" id="GO:0009245">
    <property type="term" value="P:lipid A biosynthetic process"/>
    <property type="evidence" value="ECO:0007669"/>
    <property type="project" value="UniProtKB-UniRule"/>
</dbReference>
<proteinExistence type="inferred from homology"/>
<dbReference type="Proteomes" id="UP000196005">
    <property type="component" value="Chromosome"/>
</dbReference>
<keyword evidence="5 8" id="KW-0677">Repeat</keyword>
<dbReference type="PANTHER" id="PTHR43480">
    <property type="entry name" value="ACYL-[ACYL-CARRIER-PROTEIN]--UDP-N-ACETYLGLUCOSAMINE O-ACYLTRANSFERASE"/>
    <property type="match status" value="1"/>
</dbReference>
<evidence type="ECO:0000256" key="3">
    <source>
        <dbReference type="ARBA" id="ARBA00022556"/>
    </source>
</evidence>
<dbReference type="OrthoDB" id="9807278at2"/>
<dbReference type="EMBL" id="CP021416">
    <property type="protein sequence ID" value="ARU47403.1"/>
    <property type="molecule type" value="Genomic_DNA"/>
</dbReference>
<dbReference type="NCBIfam" id="NF003657">
    <property type="entry name" value="PRK05289.1"/>
    <property type="match status" value="1"/>
</dbReference>
<gene>
    <name evidence="8" type="primary">lpxA</name>
    <name evidence="10" type="ORF">Sdiek1_0220</name>
</gene>
<evidence type="ECO:0000259" key="9">
    <source>
        <dbReference type="Pfam" id="PF13720"/>
    </source>
</evidence>
<comment type="function">
    <text evidence="8">Involved in the biosynthesis of lipid A, a phosphorylated glycolipid that anchors the lipopolysaccharide to the outer membrane of the cell.</text>
</comment>
<comment type="subunit">
    <text evidence="8">Homotrimer.</text>
</comment>
<dbReference type="PIRSF" id="PIRSF000456">
    <property type="entry name" value="UDP-GlcNAc_acltr"/>
    <property type="match status" value="1"/>
</dbReference>
<dbReference type="GO" id="GO:0016020">
    <property type="term" value="C:membrane"/>
    <property type="evidence" value="ECO:0007669"/>
    <property type="project" value="GOC"/>
</dbReference>
<keyword evidence="2 8" id="KW-0444">Lipid biosynthesis</keyword>